<feature type="domain" description="Double zinc ribbon" evidence="3">
    <location>
        <begin position="10"/>
        <end position="72"/>
    </location>
</feature>
<proteinExistence type="inferred from homology"/>
<dbReference type="InterPro" id="IPR044005">
    <property type="entry name" value="DZR_2"/>
</dbReference>
<dbReference type="AlphaFoldDB" id="A0A9X1YCL4"/>
<evidence type="ECO:0000313" key="4">
    <source>
        <dbReference type="EMBL" id="MCK8786653.1"/>
    </source>
</evidence>
<feature type="domain" description="Phosphoribosyltransferase" evidence="2">
    <location>
        <begin position="147"/>
        <end position="246"/>
    </location>
</feature>
<dbReference type="EMBL" id="JALPRX010000092">
    <property type="protein sequence ID" value="MCK8786653.1"/>
    <property type="molecule type" value="Genomic_DNA"/>
</dbReference>
<dbReference type="PANTHER" id="PTHR47505:SF1">
    <property type="entry name" value="DNA UTILIZATION PROTEIN YHGH"/>
    <property type="match status" value="1"/>
</dbReference>
<dbReference type="CDD" id="cd06223">
    <property type="entry name" value="PRTases_typeI"/>
    <property type="match status" value="1"/>
</dbReference>
<accession>A0A9X1YCL4</accession>
<dbReference type="InterPro" id="IPR029057">
    <property type="entry name" value="PRTase-like"/>
</dbReference>
<keyword evidence="5" id="KW-1185">Reference proteome</keyword>
<dbReference type="SUPFAM" id="SSF53271">
    <property type="entry name" value="PRTase-like"/>
    <property type="match status" value="1"/>
</dbReference>
<evidence type="ECO:0000259" key="2">
    <source>
        <dbReference type="Pfam" id="PF00156"/>
    </source>
</evidence>
<protein>
    <submittedName>
        <fullName evidence="4">Double zinc ribbon domain-containing protein</fullName>
    </submittedName>
</protein>
<reference evidence="4" key="1">
    <citation type="submission" date="2022-04" db="EMBL/GenBank/DDBJ databases">
        <title>Roseomonas acroporae sp. nov., isolated from coral Acropora digitifera.</title>
        <authorList>
            <person name="Sun H."/>
        </authorList>
    </citation>
    <scope>NUCLEOTIDE SEQUENCE</scope>
    <source>
        <strain evidence="4">NAR14</strain>
    </source>
</reference>
<dbReference type="Proteomes" id="UP001139516">
    <property type="component" value="Unassembled WGS sequence"/>
</dbReference>
<dbReference type="Gene3D" id="3.40.50.2020">
    <property type="match status" value="1"/>
</dbReference>
<evidence type="ECO:0000313" key="5">
    <source>
        <dbReference type="Proteomes" id="UP001139516"/>
    </source>
</evidence>
<comment type="similarity">
    <text evidence="1">Belongs to the ComF/GntX family.</text>
</comment>
<evidence type="ECO:0000256" key="1">
    <source>
        <dbReference type="ARBA" id="ARBA00008007"/>
    </source>
</evidence>
<organism evidence="4 5">
    <name type="scientific">Roseomonas acroporae</name>
    <dbReference type="NCBI Taxonomy" id="2937791"/>
    <lineage>
        <taxon>Bacteria</taxon>
        <taxon>Pseudomonadati</taxon>
        <taxon>Pseudomonadota</taxon>
        <taxon>Alphaproteobacteria</taxon>
        <taxon>Acetobacterales</taxon>
        <taxon>Roseomonadaceae</taxon>
        <taxon>Roseomonas</taxon>
    </lineage>
</organism>
<gene>
    <name evidence="4" type="ORF">M0638_19950</name>
</gene>
<dbReference type="Pfam" id="PF00156">
    <property type="entry name" value="Pribosyltran"/>
    <property type="match status" value="1"/>
</dbReference>
<dbReference type="PANTHER" id="PTHR47505">
    <property type="entry name" value="DNA UTILIZATION PROTEIN YHGH"/>
    <property type="match status" value="1"/>
</dbReference>
<dbReference type="Pfam" id="PF18912">
    <property type="entry name" value="DZR_2"/>
    <property type="match status" value="1"/>
</dbReference>
<evidence type="ECO:0000259" key="3">
    <source>
        <dbReference type="Pfam" id="PF18912"/>
    </source>
</evidence>
<sequence length="251" mass="26288">MARRLATRCLDVLLPPSCLTCDAEVDAQGSLCPGCFATLTFITAPFCRHCGVPLAHAGQGVSAADEPLCPACHARPPAYAAARAALRYDAGAKRLILPLKHGDRTELAAPLARHMAWAGAGLLARAELVAPVPLHWRRLVGRRYNQAALLARHLARQAGLPCIPDLLLRRRATKPLGELGAAARAAALEGVFAPRRSVAGRIVGRRVLLVDDVLTSGATAEGCARALLAAGAAAVDVLAAARVPDPRLERG</sequence>
<comment type="caution">
    <text evidence="4">The sequence shown here is derived from an EMBL/GenBank/DDBJ whole genome shotgun (WGS) entry which is preliminary data.</text>
</comment>
<dbReference type="InterPro" id="IPR000836">
    <property type="entry name" value="PRTase_dom"/>
</dbReference>
<dbReference type="InterPro" id="IPR051910">
    <property type="entry name" value="ComF/GntX_DNA_util-trans"/>
</dbReference>
<name>A0A9X1YCL4_9PROT</name>